<reference evidence="4" key="1">
    <citation type="submission" date="2022-06" db="EMBL/GenBank/DDBJ databases">
        <title>Isolation of gut microbiota from human fecal samples.</title>
        <authorList>
            <person name="Pamer E.G."/>
            <person name="Barat B."/>
            <person name="Waligurski E."/>
            <person name="Medina S."/>
            <person name="Paddock L."/>
            <person name="Mostad J."/>
        </authorList>
    </citation>
    <scope>NUCLEOTIDE SEQUENCE</scope>
    <source>
        <strain evidence="4">DFI.9.91</strain>
    </source>
</reference>
<dbReference type="RefSeq" id="WP_256302940.1">
    <property type="nucleotide sequence ID" value="NZ_JANFYS010000001.1"/>
</dbReference>
<dbReference type="GO" id="GO:0009254">
    <property type="term" value="P:peptidoglycan turnover"/>
    <property type="evidence" value="ECO:0007669"/>
    <property type="project" value="InterPro"/>
</dbReference>
<accession>A0AAW5JK40</accession>
<evidence type="ECO:0000313" key="4">
    <source>
        <dbReference type="EMBL" id="MCQ4769080.1"/>
    </source>
</evidence>
<evidence type="ECO:0000256" key="1">
    <source>
        <dbReference type="ARBA" id="ARBA00022729"/>
    </source>
</evidence>
<dbReference type="PANTHER" id="PTHR39160">
    <property type="entry name" value="CELL WALL-BINDING PROTEIN YOCH"/>
    <property type="match status" value="1"/>
</dbReference>
<gene>
    <name evidence="3" type="ORF">NE579_00920</name>
    <name evidence="4" type="ORF">NE579_01195</name>
</gene>
<proteinExistence type="predicted"/>
<dbReference type="PANTHER" id="PTHR39160:SF4">
    <property type="entry name" value="RESUSCITATION-PROMOTING FACTOR RPFB"/>
    <property type="match status" value="1"/>
</dbReference>
<keyword evidence="1" id="KW-0732">Signal</keyword>
<comment type="caution">
    <text evidence="4">The sequence shown here is derived from an EMBL/GenBank/DDBJ whole genome shotgun (WGS) entry which is preliminary data.</text>
</comment>
<dbReference type="InterPro" id="IPR010611">
    <property type="entry name" value="3D_dom"/>
</dbReference>
<evidence type="ECO:0000313" key="3">
    <source>
        <dbReference type="EMBL" id="MCQ4769027.1"/>
    </source>
</evidence>
<dbReference type="EMBL" id="JANFYS010000001">
    <property type="protein sequence ID" value="MCQ4769080.1"/>
    <property type="molecule type" value="Genomic_DNA"/>
</dbReference>
<dbReference type="SUPFAM" id="SSF50685">
    <property type="entry name" value="Barwin-like endoglucanases"/>
    <property type="match status" value="1"/>
</dbReference>
<dbReference type="InterPro" id="IPR036908">
    <property type="entry name" value="RlpA-like_sf"/>
</dbReference>
<dbReference type="AlphaFoldDB" id="A0AAW5JK40"/>
<feature type="domain" description="3D" evidence="2">
    <location>
        <begin position="118"/>
        <end position="171"/>
    </location>
</feature>
<organism evidence="4 5">
    <name type="scientific">Intestinimonas massiliensis</name>
    <name type="common">ex Afouda et al. 2020</name>
    <dbReference type="NCBI Taxonomy" id="1673721"/>
    <lineage>
        <taxon>Bacteria</taxon>
        <taxon>Bacillati</taxon>
        <taxon>Bacillota</taxon>
        <taxon>Clostridia</taxon>
        <taxon>Eubacteriales</taxon>
        <taxon>Intestinimonas</taxon>
    </lineage>
</organism>
<dbReference type="GO" id="GO:0019867">
    <property type="term" value="C:outer membrane"/>
    <property type="evidence" value="ECO:0007669"/>
    <property type="project" value="InterPro"/>
</dbReference>
<dbReference type="Gene3D" id="2.40.40.10">
    <property type="entry name" value="RlpA-like domain"/>
    <property type="match status" value="1"/>
</dbReference>
<dbReference type="GO" id="GO:0004553">
    <property type="term" value="F:hydrolase activity, hydrolyzing O-glycosyl compounds"/>
    <property type="evidence" value="ECO:0007669"/>
    <property type="project" value="InterPro"/>
</dbReference>
<dbReference type="Pfam" id="PF06725">
    <property type="entry name" value="3D"/>
    <property type="match status" value="1"/>
</dbReference>
<evidence type="ECO:0000313" key="5">
    <source>
        <dbReference type="Proteomes" id="UP001204562"/>
    </source>
</evidence>
<sequence>MTRIRDKPPASSYPTIDRITGVLCAGILLGCLLACLGPGEGREAHAPSHEADKPIAAAAAYQRPVETGRIEELIEDTTEPELVSLGTYTLYGYCPCSKCCGKWSGGPTASGTMPQEGRTVAADWSVLPAGTEIYIGGVGWRVVEDTGAGIDGHTLDVYYDSHEAALGHGVQEAVVYARQD</sequence>
<dbReference type="CDD" id="cd14667">
    <property type="entry name" value="3D_containing_proteins"/>
    <property type="match status" value="1"/>
</dbReference>
<protein>
    <submittedName>
        <fullName evidence="4">3D domain-containing protein</fullName>
    </submittedName>
</protein>
<dbReference type="Proteomes" id="UP001204562">
    <property type="component" value="Unassembled WGS sequence"/>
</dbReference>
<dbReference type="PROSITE" id="PS51257">
    <property type="entry name" value="PROKAR_LIPOPROTEIN"/>
    <property type="match status" value="1"/>
</dbReference>
<dbReference type="InterPro" id="IPR051933">
    <property type="entry name" value="Resuscitation_pf_RpfB"/>
</dbReference>
<dbReference type="EMBL" id="JANFYS010000001">
    <property type="protein sequence ID" value="MCQ4769027.1"/>
    <property type="molecule type" value="Genomic_DNA"/>
</dbReference>
<evidence type="ECO:0000259" key="2">
    <source>
        <dbReference type="Pfam" id="PF06725"/>
    </source>
</evidence>
<name>A0AAW5JK40_9FIRM</name>
<dbReference type="InterPro" id="IPR059180">
    <property type="entry name" value="3D_YorM"/>
</dbReference>